<keyword evidence="3" id="KW-1015">Disulfide bond</keyword>
<dbReference type="InterPro" id="IPR000858">
    <property type="entry name" value="S_locus_glycoprot_dom"/>
</dbReference>
<dbReference type="Pfam" id="PF08276">
    <property type="entry name" value="PAN_2"/>
    <property type="match status" value="1"/>
</dbReference>
<keyword evidence="6" id="KW-0245">EGF-like domain</keyword>
<keyword evidence="2 7" id="KW-0732">Signal</keyword>
<reference evidence="9" key="1">
    <citation type="submission" date="2019-09" db="EMBL/GenBank/DDBJ databases">
        <title>Draft genome information of white flower Hibiscus syriacus.</title>
        <authorList>
            <person name="Kim Y.-M."/>
        </authorList>
    </citation>
    <scope>NUCLEOTIDE SEQUENCE [LARGE SCALE GENOMIC DNA]</scope>
    <source>
        <strain evidence="9">YM2019G1</strain>
    </source>
</reference>
<name>A0A6A3C5F3_HIBSY</name>
<evidence type="ECO:0000256" key="2">
    <source>
        <dbReference type="ARBA" id="ARBA00022729"/>
    </source>
</evidence>
<dbReference type="PROSITE" id="PS50026">
    <property type="entry name" value="EGF_3"/>
    <property type="match status" value="1"/>
</dbReference>
<evidence type="ECO:0000256" key="3">
    <source>
        <dbReference type="ARBA" id="ARBA00023157"/>
    </source>
</evidence>
<proteinExistence type="predicted"/>
<dbReference type="PANTHER" id="PTHR32444">
    <property type="entry name" value="BULB-TYPE LECTIN DOMAIN-CONTAINING PROTEIN"/>
    <property type="match status" value="1"/>
</dbReference>
<comment type="catalytic activity">
    <reaction evidence="5">
        <text>L-seryl-[protein] + ATP = O-phospho-L-seryl-[protein] + ADP + H(+)</text>
        <dbReference type="Rhea" id="RHEA:17989"/>
        <dbReference type="Rhea" id="RHEA-COMP:9863"/>
        <dbReference type="Rhea" id="RHEA-COMP:11604"/>
        <dbReference type="ChEBI" id="CHEBI:15378"/>
        <dbReference type="ChEBI" id="CHEBI:29999"/>
        <dbReference type="ChEBI" id="CHEBI:30616"/>
        <dbReference type="ChEBI" id="CHEBI:83421"/>
        <dbReference type="ChEBI" id="CHEBI:456216"/>
        <dbReference type="EC" id="2.7.11.1"/>
    </reaction>
</comment>
<evidence type="ECO:0000256" key="5">
    <source>
        <dbReference type="ARBA" id="ARBA00048679"/>
    </source>
</evidence>
<evidence type="ECO:0000256" key="7">
    <source>
        <dbReference type="SAM" id="SignalP"/>
    </source>
</evidence>
<dbReference type="InterPro" id="IPR003609">
    <property type="entry name" value="Pan_app"/>
</dbReference>
<feature type="chain" id="PRO_5025335188" description="non-specific serine/threonine protein kinase" evidence="7">
    <location>
        <begin position="24"/>
        <end position="299"/>
    </location>
</feature>
<dbReference type="EMBL" id="VEPZ02000472">
    <property type="protein sequence ID" value="KAE8724440.1"/>
    <property type="molecule type" value="Genomic_DNA"/>
</dbReference>
<gene>
    <name evidence="9" type="ORF">F3Y22_tig00010533pilonHSYRG00411</name>
</gene>
<dbReference type="GO" id="GO:0048544">
    <property type="term" value="P:recognition of pollen"/>
    <property type="evidence" value="ECO:0007669"/>
    <property type="project" value="InterPro"/>
</dbReference>
<dbReference type="Proteomes" id="UP000436088">
    <property type="component" value="Unassembled WGS sequence"/>
</dbReference>
<comment type="caution">
    <text evidence="6">Lacks conserved residue(s) required for the propagation of feature annotation.</text>
</comment>
<dbReference type="AlphaFoldDB" id="A0A6A3C5F3"/>
<accession>A0A6A3C5F3</accession>
<feature type="signal peptide" evidence="7">
    <location>
        <begin position="1"/>
        <end position="23"/>
    </location>
</feature>
<dbReference type="PANTHER" id="PTHR32444:SF63">
    <property type="entry name" value="G-TYPE LECTIN S-RECEPTOR-LIKE SERINE_THREONINE-PROTEIN KINASE RKS1"/>
    <property type="match status" value="1"/>
</dbReference>
<keyword evidence="10" id="KW-1185">Reference proteome</keyword>
<organism evidence="9 10">
    <name type="scientific">Hibiscus syriacus</name>
    <name type="common">Rose of Sharon</name>
    <dbReference type="NCBI Taxonomy" id="106335"/>
    <lineage>
        <taxon>Eukaryota</taxon>
        <taxon>Viridiplantae</taxon>
        <taxon>Streptophyta</taxon>
        <taxon>Embryophyta</taxon>
        <taxon>Tracheophyta</taxon>
        <taxon>Spermatophyta</taxon>
        <taxon>Magnoliopsida</taxon>
        <taxon>eudicotyledons</taxon>
        <taxon>Gunneridae</taxon>
        <taxon>Pentapetalae</taxon>
        <taxon>rosids</taxon>
        <taxon>malvids</taxon>
        <taxon>Malvales</taxon>
        <taxon>Malvaceae</taxon>
        <taxon>Malvoideae</taxon>
        <taxon>Hibiscus</taxon>
    </lineage>
</organism>
<comment type="caution">
    <text evidence="9">The sequence shown here is derived from an EMBL/GenBank/DDBJ whole genome shotgun (WGS) entry which is preliminary data.</text>
</comment>
<protein>
    <recommendedName>
        <fullName evidence="1">non-specific serine/threonine protein kinase</fullName>
        <ecNumber evidence="1">2.7.11.1</ecNumber>
    </recommendedName>
</protein>
<evidence type="ECO:0000313" key="10">
    <source>
        <dbReference type="Proteomes" id="UP000436088"/>
    </source>
</evidence>
<sequence length="299" mass="34233">MNPLQWLLMLQFMFFLSRFFLSADTIRQHHFIKDNDEMMISSGKIFALGFFGPENSRNRYVGIGYHQIPDKKSPDDPGLGNYSLKMNPNGSPQMFLYKGSTPWWRSDPWTGQRWSGIPTMTNKFILNMYFVDSDDEVLYSSSVKNASHIVRRVTNETGIIEGLIWNHEDQRWIAFYSHPNEKCDFYGHCGPNAYCNPYLTDDFECTCFPGFEPKSPEAWLIRDGAGGCVKKPSISMCGNGEGFIKFRHMKVPDTSAAHVDTSIGLKQCKEKYLRDCSCMAYASAYSETNRGGWLLDMAR</sequence>
<dbReference type="CDD" id="cd01098">
    <property type="entry name" value="PAN_AP_plant"/>
    <property type="match status" value="1"/>
</dbReference>
<evidence type="ECO:0000256" key="1">
    <source>
        <dbReference type="ARBA" id="ARBA00012513"/>
    </source>
</evidence>
<evidence type="ECO:0000259" key="8">
    <source>
        <dbReference type="PROSITE" id="PS50026"/>
    </source>
</evidence>
<dbReference type="GO" id="GO:0004674">
    <property type="term" value="F:protein serine/threonine kinase activity"/>
    <property type="evidence" value="ECO:0007669"/>
    <property type="project" value="UniProtKB-EC"/>
</dbReference>
<feature type="domain" description="EGF-like" evidence="8">
    <location>
        <begin position="179"/>
        <end position="217"/>
    </location>
</feature>
<comment type="catalytic activity">
    <reaction evidence="4">
        <text>L-threonyl-[protein] + ATP = O-phospho-L-threonyl-[protein] + ADP + H(+)</text>
        <dbReference type="Rhea" id="RHEA:46608"/>
        <dbReference type="Rhea" id="RHEA-COMP:11060"/>
        <dbReference type="Rhea" id="RHEA-COMP:11605"/>
        <dbReference type="ChEBI" id="CHEBI:15378"/>
        <dbReference type="ChEBI" id="CHEBI:30013"/>
        <dbReference type="ChEBI" id="CHEBI:30616"/>
        <dbReference type="ChEBI" id="CHEBI:61977"/>
        <dbReference type="ChEBI" id="CHEBI:456216"/>
        <dbReference type="EC" id="2.7.11.1"/>
    </reaction>
</comment>
<evidence type="ECO:0000256" key="6">
    <source>
        <dbReference type="PROSITE-ProRule" id="PRU00076"/>
    </source>
</evidence>
<dbReference type="Pfam" id="PF00954">
    <property type="entry name" value="S_locus_glycop"/>
    <property type="match status" value="1"/>
</dbReference>
<dbReference type="InterPro" id="IPR000742">
    <property type="entry name" value="EGF"/>
</dbReference>
<evidence type="ECO:0000256" key="4">
    <source>
        <dbReference type="ARBA" id="ARBA00047899"/>
    </source>
</evidence>
<evidence type="ECO:0000313" key="9">
    <source>
        <dbReference type="EMBL" id="KAE8724440.1"/>
    </source>
</evidence>
<dbReference type="EC" id="2.7.11.1" evidence="1"/>